<evidence type="ECO:0000256" key="1">
    <source>
        <dbReference type="SAM" id="MobiDB-lite"/>
    </source>
</evidence>
<protein>
    <recommendedName>
        <fullName evidence="4">WD repeat and coiled-coil-containing protein</fullName>
    </recommendedName>
</protein>
<evidence type="ECO:0008006" key="4">
    <source>
        <dbReference type="Google" id="ProtNLM"/>
    </source>
</evidence>
<name>A0A8K1CI74_PYTOL</name>
<feature type="region of interest" description="Disordered" evidence="1">
    <location>
        <begin position="444"/>
        <end position="468"/>
    </location>
</feature>
<dbReference type="OrthoDB" id="164838at2759"/>
<dbReference type="Proteomes" id="UP000794436">
    <property type="component" value="Unassembled WGS sequence"/>
</dbReference>
<proteinExistence type="predicted"/>
<gene>
    <name evidence="2" type="ORF">Poli38472_002470</name>
</gene>
<comment type="caution">
    <text evidence="2">The sequence shown here is derived from an EMBL/GenBank/DDBJ whole genome shotgun (WGS) entry which is preliminary data.</text>
</comment>
<keyword evidence="3" id="KW-1185">Reference proteome</keyword>
<accession>A0A8K1CI74</accession>
<dbReference type="EMBL" id="SPLM01000072">
    <property type="protein sequence ID" value="TMW63529.1"/>
    <property type="molecule type" value="Genomic_DNA"/>
</dbReference>
<organism evidence="2 3">
    <name type="scientific">Pythium oligandrum</name>
    <name type="common">Mycoparasitic fungus</name>
    <dbReference type="NCBI Taxonomy" id="41045"/>
    <lineage>
        <taxon>Eukaryota</taxon>
        <taxon>Sar</taxon>
        <taxon>Stramenopiles</taxon>
        <taxon>Oomycota</taxon>
        <taxon>Peronosporomycetes</taxon>
        <taxon>Pythiales</taxon>
        <taxon>Pythiaceae</taxon>
        <taxon>Pythium</taxon>
    </lineage>
</organism>
<sequence>MMVDGPVEWTEAEGSRLDVLQQAYNVRLKIVALPKGSTVLLTRFDDGNDGEPRLVGDDIATQKIDELPLHSDDVAWRSYLHVAWSAHSDQKQWLAIASSSHVEVWEVSIADSAIQASLKGSAKMDRIRTLCWNPRLPVVMMNSDTKNVLIEVTHERIIEIELALVSRPSSQIVKRCAWSPCGLTLARAFKKDIEFYSWSKLEDILRERPIHSDFRVDQGAEARFLDAEPSRIGPIASISQLSASVCLLTTELTLSLDEPASMGLSAPTTSSIELPKANAHDTSSNVIDLTSLRITTSSRSSLLSILDNRPDPSPVLTKVQTPPQSARVILVVKDTNGQWRQASNIEIPKLTLPDRLRVEGMRVVIGSTLSNVLLVAHLDHDTRSAWSLAISGELELSNGYTCRGIHLAQTSPFVQVATTEKAKRTFFSASPGSQRIHLSKLKLPRRPTKERYPPVAPPTATPTASQHTANSIGLEDVLNRLAALQTQMISRFDRIDEQLASMCSRLDHLEATQSSK</sequence>
<dbReference type="SUPFAM" id="SSF117289">
    <property type="entry name" value="Nucleoporin domain"/>
    <property type="match status" value="1"/>
</dbReference>
<evidence type="ECO:0000313" key="3">
    <source>
        <dbReference type="Proteomes" id="UP000794436"/>
    </source>
</evidence>
<evidence type="ECO:0000313" key="2">
    <source>
        <dbReference type="EMBL" id="TMW63529.1"/>
    </source>
</evidence>
<dbReference type="AlphaFoldDB" id="A0A8K1CI74"/>
<reference evidence="2" key="1">
    <citation type="submission" date="2019-03" db="EMBL/GenBank/DDBJ databases">
        <title>Long read genome sequence of the mycoparasitic Pythium oligandrum ATCC 38472 isolated from sugarbeet rhizosphere.</title>
        <authorList>
            <person name="Gaulin E."/>
        </authorList>
    </citation>
    <scope>NUCLEOTIDE SEQUENCE</scope>
    <source>
        <strain evidence="2">ATCC 38472_TT</strain>
    </source>
</reference>